<dbReference type="InterPro" id="IPR047201">
    <property type="entry name" value="ERI-1_3'hExo-like"/>
</dbReference>
<evidence type="ECO:0000256" key="1">
    <source>
        <dbReference type="ARBA" id="ARBA00022722"/>
    </source>
</evidence>
<name>T0QI62_SAPDV</name>
<evidence type="ECO:0000259" key="4">
    <source>
        <dbReference type="SMART" id="SM00479"/>
    </source>
</evidence>
<keyword evidence="1" id="KW-0540">Nuclease</keyword>
<dbReference type="GO" id="GO:0003676">
    <property type="term" value="F:nucleic acid binding"/>
    <property type="evidence" value="ECO:0007669"/>
    <property type="project" value="InterPro"/>
</dbReference>
<keyword evidence="2" id="KW-0378">Hydrolase</keyword>
<evidence type="ECO:0000313" key="5">
    <source>
        <dbReference type="EMBL" id="EQC34421.1"/>
    </source>
</evidence>
<dbReference type="EMBL" id="JH767155">
    <property type="protein sequence ID" value="EQC34421.1"/>
    <property type="molecule type" value="Genomic_DNA"/>
</dbReference>
<evidence type="ECO:0000256" key="2">
    <source>
        <dbReference type="ARBA" id="ARBA00022801"/>
    </source>
</evidence>
<keyword evidence="6" id="KW-1185">Reference proteome</keyword>
<dbReference type="GO" id="GO:0000175">
    <property type="term" value="F:3'-5'-RNA exonuclease activity"/>
    <property type="evidence" value="ECO:0007669"/>
    <property type="project" value="InterPro"/>
</dbReference>
<dbReference type="PANTHER" id="PTHR23044">
    <property type="entry name" value="3'-5' EXONUCLEASE ERI1-RELATED"/>
    <property type="match status" value="1"/>
</dbReference>
<organism evidence="5 6">
    <name type="scientific">Saprolegnia diclina (strain VS20)</name>
    <dbReference type="NCBI Taxonomy" id="1156394"/>
    <lineage>
        <taxon>Eukaryota</taxon>
        <taxon>Sar</taxon>
        <taxon>Stramenopiles</taxon>
        <taxon>Oomycota</taxon>
        <taxon>Saprolegniomycetes</taxon>
        <taxon>Saprolegniales</taxon>
        <taxon>Saprolegniaceae</taxon>
        <taxon>Saprolegnia</taxon>
    </lineage>
</organism>
<dbReference type="Pfam" id="PF00929">
    <property type="entry name" value="RNase_T"/>
    <property type="match status" value="1"/>
</dbReference>
<dbReference type="InterPro" id="IPR013520">
    <property type="entry name" value="Ribonucl_H"/>
</dbReference>
<dbReference type="InterPro" id="IPR036397">
    <property type="entry name" value="RNaseH_sf"/>
</dbReference>
<dbReference type="GeneID" id="19948918"/>
<dbReference type="AlphaFoldDB" id="T0QI62"/>
<dbReference type="Gene3D" id="3.30.420.10">
    <property type="entry name" value="Ribonuclease H-like superfamily/Ribonuclease H"/>
    <property type="match status" value="1"/>
</dbReference>
<evidence type="ECO:0000256" key="3">
    <source>
        <dbReference type="ARBA" id="ARBA00022839"/>
    </source>
</evidence>
<evidence type="ECO:0000313" key="6">
    <source>
        <dbReference type="Proteomes" id="UP000030762"/>
    </source>
</evidence>
<proteinExistence type="predicted"/>
<protein>
    <recommendedName>
        <fullName evidence="4">Exonuclease domain-containing protein</fullName>
    </recommendedName>
</protein>
<feature type="domain" description="Exonuclease" evidence="4">
    <location>
        <begin position="11"/>
        <end position="167"/>
    </location>
</feature>
<dbReference type="OrthoDB" id="448399at2759"/>
<keyword evidence="3" id="KW-0269">Exonuclease</keyword>
<reference evidence="5 6" key="1">
    <citation type="submission" date="2012-04" db="EMBL/GenBank/DDBJ databases">
        <title>The Genome Sequence of Saprolegnia declina VS20.</title>
        <authorList>
            <consortium name="The Broad Institute Genome Sequencing Platform"/>
            <person name="Russ C."/>
            <person name="Nusbaum C."/>
            <person name="Tyler B."/>
            <person name="van West P."/>
            <person name="Dieguez-Uribeondo J."/>
            <person name="de Bruijn I."/>
            <person name="Tripathy S."/>
            <person name="Jiang R."/>
            <person name="Young S.K."/>
            <person name="Zeng Q."/>
            <person name="Gargeya S."/>
            <person name="Fitzgerald M."/>
            <person name="Haas B."/>
            <person name="Abouelleil A."/>
            <person name="Alvarado L."/>
            <person name="Arachchi H.M."/>
            <person name="Berlin A."/>
            <person name="Chapman S.B."/>
            <person name="Goldberg J."/>
            <person name="Griggs A."/>
            <person name="Gujja S."/>
            <person name="Hansen M."/>
            <person name="Howarth C."/>
            <person name="Imamovic A."/>
            <person name="Larimer J."/>
            <person name="McCowen C."/>
            <person name="Montmayeur A."/>
            <person name="Murphy C."/>
            <person name="Neiman D."/>
            <person name="Pearson M."/>
            <person name="Priest M."/>
            <person name="Roberts A."/>
            <person name="Saif S."/>
            <person name="Shea T."/>
            <person name="Sisk P."/>
            <person name="Sykes S."/>
            <person name="Wortman J."/>
            <person name="Nusbaum C."/>
            <person name="Birren B."/>
        </authorList>
    </citation>
    <scope>NUCLEOTIDE SEQUENCE [LARGE SCALE GENOMIC DNA]</scope>
    <source>
        <strain evidence="5 6">VS20</strain>
    </source>
</reference>
<accession>T0QI62</accession>
<dbReference type="CDD" id="cd06133">
    <property type="entry name" value="ERI-1_3'hExo_like"/>
    <property type="match status" value="1"/>
</dbReference>
<dbReference type="PANTHER" id="PTHR23044:SF61">
    <property type="entry name" value="3'-5' EXORIBONUCLEASE 1-RELATED"/>
    <property type="match status" value="1"/>
</dbReference>
<dbReference type="Proteomes" id="UP000030762">
    <property type="component" value="Unassembled WGS sequence"/>
</dbReference>
<dbReference type="STRING" id="1156394.T0QI62"/>
<dbReference type="VEuPathDB" id="FungiDB:SDRG_08191"/>
<dbReference type="SUPFAM" id="SSF53098">
    <property type="entry name" value="Ribonuclease H-like"/>
    <property type="match status" value="1"/>
</dbReference>
<gene>
    <name evidence="5" type="ORF">SDRG_08191</name>
</gene>
<dbReference type="InterPro" id="IPR012337">
    <property type="entry name" value="RNaseH-like_sf"/>
</dbReference>
<dbReference type="InParanoid" id="T0QI62"/>
<dbReference type="SMART" id="SM00479">
    <property type="entry name" value="EXOIII"/>
    <property type="match status" value="1"/>
</dbReference>
<dbReference type="InterPro" id="IPR051274">
    <property type="entry name" value="3-5_Exoribonuclease"/>
</dbReference>
<sequence length="215" mass="24051">MGNPKLEPNAWLVVLDLEATCGLDVPWYEKEIIEVRALVVSVAQHTAIAEFHAYVRPATYTAPLDPLCLSLTGVTQAQVDAALPFRRVFEDLVAFCAPYERHGIVVSVDEWDVTTMLPAQCARDEVPLPAFFRRHLTLKSVCKDVFGSTPVDVIAILLRLEMPLARYYDGGITYGRHLVAMVVHLLASGVIFETESQRKHRERNDYSVEVATLLT</sequence>
<dbReference type="OMA" id="ITYGRHL"/>
<dbReference type="eggNOG" id="KOG0542">
    <property type="taxonomic scope" value="Eukaryota"/>
</dbReference>
<dbReference type="RefSeq" id="XP_008612283.1">
    <property type="nucleotide sequence ID" value="XM_008614061.1"/>
</dbReference>